<dbReference type="HAMAP" id="MF_01302_B">
    <property type="entry name" value="Ribosomal_uS8_B"/>
    <property type="match status" value="1"/>
</dbReference>
<organism evidence="6 7">
    <name type="scientific">Candidatus Collierbacteria bacterium GW2011_GWA1_44_12</name>
    <dbReference type="NCBI Taxonomy" id="1618376"/>
    <lineage>
        <taxon>Bacteria</taxon>
        <taxon>Candidatus Collieribacteriota</taxon>
    </lineage>
</organism>
<dbReference type="NCBIfam" id="NF001109">
    <property type="entry name" value="PRK00136.1"/>
    <property type="match status" value="1"/>
</dbReference>
<keyword evidence="3 5" id="KW-0687">Ribonucleoprotein</keyword>
<dbReference type="FunFam" id="3.30.1490.10:FF:000001">
    <property type="entry name" value="30S ribosomal protein S8"/>
    <property type="match status" value="1"/>
</dbReference>
<evidence type="ECO:0000256" key="4">
    <source>
        <dbReference type="ARBA" id="ARBA00035258"/>
    </source>
</evidence>
<gene>
    <name evidence="5" type="primary">rpsH</name>
    <name evidence="6" type="ORF">UW23_C0009G0003</name>
</gene>
<name>A0A0G1GMZ3_9BACT</name>
<dbReference type="SUPFAM" id="SSF56047">
    <property type="entry name" value="Ribosomal protein S8"/>
    <property type="match status" value="1"/>
</dbReference>
<keyword evidence="2 5" id="KW-0689">Ribosomal protein</keyword>
<dbReference type="Pfam" id="PF00410">
    <property type="entry name" value="Ribosomal_S8"/>
    <property type="match status" value="1"/>
</dbReference>
<dbReference type="GO" id="GO:0005737">
    <property type="term" value="C:cytoplasm"/>
    <property type="evidence" value="ECO:0007669"/>
    <property type="project" value="UniProtKB-ARBA"/>
</dbReference>
<protein>
    <recommendedName>
        <fullName evidence="4 5">Small ribosomal subunit protein uS8</fullName>
    </recommendedName>
</protein>
<evidence type="ECO:0000256" key="1">
    <source>
        <dbReference type="ARBA" id="ARBA00006471"/>
    </source>
</evidence>
<dbReference type="InterPro" id="IPR000630">
    <property type="entry name" value="Ribosomal_uS8"/>
</dbReference>
<accession>A0A0G1GMZ3</accession>
<dbReference type="Gene3D" id="3.30.1370.30">
    <property type="match status" value="1"/>
</dbReference>
<comment type="caution">
    <text evidence="6">The sequence shown here is derived from an EMBL/GenBank/DDBJ whole genome shotgun (WGS) entry which is preliminary data.</text>
</comment>
<keyword evidence="5" id="KW-0694">RNA-binding</keyword>
<dbReference type="GO" id="GO:0019843">
    <property type="term" value="F:rRNA binding"/>
    <property type="evidence" value="ECO:0007669"/>
    <property type="project" value="UniProtKB-UniRule"/>
</dbReference>
<dbReference type="PATRIC" id="fig|1618376.3.peg.309"/>
<sequence>MDTIADFLTAIRNGYLAKRETITVNVSKTRLEIVKILKEAGFVSDFTVIEEKPVSKLTVTLRYFEKDLPAIAGIKRVSKPSVRIHKAYNEIPLTLSGAGLTIVSTSKGLMAGKQASKNHLGGEIICQVW</sequence>
<evidence type="ECO:0000256" key="2">
    <source>
        <dbReference type="ARBA" id="ARBA00022980"/>
    </source>
</evidence>
<comment type="similarity">
    <text evidence="1 5">Belongs to the universal ribosomal protein uS8 family.</text>
</comment>
<comment type="function">
    <text evidence="5">One of the primary rRNA binding proteins, it binds directly to 16S rRNA central domain where it helps coordinate assembly of the platform of the 30S subunit.</text>
</comment>
<evidence type="ECO:0000313" key="7">
    <source>
        <dbReference type="Proteomes" id="UP000034069"/>
    </source>
</evidence>
<dbReference type="GO" id="GO:0005840">
    <property type="term" value="C:ribosome"/>
    <property type="evidence" value="ECO:0007669"/>
    <property type="project" value="UniProtKB-KW"/>
</dbReference>
<dbReference type="GO" id="GO:1990904">
    <property type="term" value="C:ribonucleoprotein complex"/>
    <property type="evidence" value="ECO:0007669"/>
    <property type="project" value="UniProtKB-KW"/>
</dbReference>
<evidence type="ECO:0000256" key="5">
    <source>
        <dbReference type="HAMAP-Rule" id="MF_01302"/>
    </source>
</evidence>
<keyword evidence="5" id="KW-0699">rRNA-binding</keyword>
<dbReference type="EMBL" id="LCHN01000009">
    <property type="protein sequence ID" value="KKT35915.1"/>
    <property type="molecule type" value="Genomic_DNA"/>
</dbReference>
<dbReference type="GO" id="GO:0006412">
    <property type="term" value="P:translation"/>
    <property type="evidence" value="ECO:0007669"/>
    <property type="project" value="UniProtKB-UniRule"/>
</dbReference>
<dbReference type="PANTHER" id="PTHR11758">
    <property type="entry name" value="40S RIBOSOMAL PROTEIN S15A"/>
    <property type="match status" value="1"/>
</dbReference>
<dbReference type="GO" id="GO:0003735">
    <property type="term" value="F:structural constituent of ribosome"/>
    <property type="evidence" value="ECO:0007669"/>
    <property type="project" value="InterPro"/>
</dbReference>
<dbReference type="AlphaFoldDB" id="A0A0G1GMZ3"/>
<proteinExistence type="inferred from homology"/>
<dbReference type="Proteomes" id="UP000034069">
    <property type="component" value="Unassembled WGS sequence"/>
</dbReference>
<comment type="subunit">
    <text evidence="5">Part of the 30S ribosomal subunit. Contacts proteins S5 and S12.</text>
</comment>
<evidence type="ECO:0000313" key="6">
    <source>
        <dbReference type="EMBL" id="KKT35915.1"/>
    </source>
</evidence>
<dbReference type="InterPro" id="IPR035987">
    <property type="entry name" value="Ribosomal_uS8_sf"/>
</dbReference>
<reference evidence="6 7" key="1">
    <citation type="journal article" date="2015" name="Nature">
        <title>rRNA introns, odd ribosomes, and small enigmatic genomes across a large radiation of phyla.</title>
        <authorList>
            <person name="Brown C.T."/>
            <person name="Hug L.A."/>
            <person name="Thomas B.C."/>
            <person name="Sharon I."/>
            <person name="Castelle C.J."/>
            <person name="Singh A."/>
            <person name="Wilkins M.J."/>
            <person name="Williams K.H."/>
            <person name="Banfield J.F."/>
        </authorList>
    </citation>
    <scope>NUCLEOTIDE SEQUENCE [LARGE SCALE GENOMIC DNA]</scope>
</reference>
<evidence type="ECO:0000256" key="3">
    <source>
        <dbReference type="ARBA" id="ARBA00023274"/>
    </source>
</evidence>
<dbReference type="Gene3D" id="3.30.1490.10">
    <property type="match status" value="1"/>
</dbReference>